<dbReference type="GO" id="GO:0000722">
    <property type="term" value="P:telomere maintenance via recombination"/>
    <property type="evidence" value="ECO:0007669"/>
    <property type="project" value="TreeGrafter"/>
</dbReference>
<evidence type="ECO:0000256" key="1">
    <source>
        <dbReference type="ARBA" id="ARBA00004123"/>
    </source>
</evidence>
<dbReference type="SUPFAM" id="SSF52540">
    <property type="entry name" value="P-loop containing nucleoside triphosphate hydrolases"/>
    <property type="match status" value="1"/>
</dbReference>
<dbReference type="Proteomes" id="UP001212997">
    <property type="component" value="Unassembled WGS sequence"/>
</dbReference>
<evidence type="ECO:0000313" key="9">
    <source>
        <dbReference type="EMBL" id="KAJ3482635.1"/>
    </source>
</evidence>
<comment type="caution">
    <text evidence="9">The sequence shown here is derived from an EMBL/GenBank/DDBJ whole genome shotgun (WGS) entry which is preliminary data.</text>
</comment>
<dbReference type="AlphaFoldDB" id="A0AAD5YFJ4"/>
<evidence type="ECO:0000256" key="4">
    <source>
        <dbReference type="ARBA" id="ARBA00022840"/>
    </source>
</evidence>
<proteinExistence type="predicted"/>
<gene>
    <name evidence="9" type="ORF">NLI96_g6854</name>
</gene>
<organism evidence="9 10">
    <name type="scientific">Meripilus lineatus</name>
    <dbReference type="NCBI Taxonomy" id="2056292"/>
    <lineage>
        <taxon>Eukaryota</taxon>
        <taxon>Fungi</taxon>
        <taxon>Dikarya</taxon>
        <taxon>Basidiomycota</taxon>
        <taxon>Agaricomycotina</taxon>
        <taxon>Agaricomycetes</taxon>
        <taxon>Polyporales</taxon>
        <taxon>Meripilaceae</taxon>
        <taxon>Meripilus</taxon>
    </lineage>
</organism>
<sequence>MESPLLSSSRVLSSTQKATLARANIKTVSDVVLIAPFELAKRCRLSPSDAQNMINTVCKEFYRAPQTLDDPSIRRDEVFSTGDKYLDDALGGGVRTGKVWEVVGESAAGKSQLGFHLSLFVQLPRSQGGISGSTCFLSTSWTLPTNRLLEIISENPRLSPSVCGLSDIHTLKTPTRSVLIRVLSSVLPEFIKARRSLPNAKPVRLLIIDALMELFHSDSSTSTSKGFFERSKEISEIGAHLHALASEYNVAIIVINEVADAFGRYDDPSRVDTGKGGEILYKDQAKLFGRADSIPGENKKEAVLGLVWANIINARIMLTRTERMQDLHDHDIRPNKRRRTNEYTGGPSPPTSNNASERHSVRIRRLTVVFNQSSSPTSLDYVVTQQGISVVNEDAEIPPSQPRPISPEPTPSQPLVVAIAEPDPVAATQPEQIVHPDTEDGAEEGPIGATDDEWDEYWKLVENEDPLFNAFDFEALDSTHS</sequence>
<evidence type="ECO:0000256" key="5">
    <source>
        <dbReference type="ARBA" id="ARBA00023204"/>
    </source>
</evidence>
<evidence type="ECO:0000256" key="7">
    <source>
        <dbReference type="SAM" id="MobiDB-lite"/>
    </source>
</evidence>
<keyword evidence="2" id="KW-0547">Nucleotide-binding</keyword>
<evidence type="ECO:0000256" key="2">
    <source>
        <dbReference type="ARBA" id="ARBA00022741"/>
    </source>
</evidence>
<evidence type="ECO:0000256" key="3">
    <source>
        <dbReference type="ARBA" id="ARBA00022763"/>
    </source>
</evidence>
<evidence type="ECO:0000259" key="8">
    <source>
        <dbReference type="PROSITE" id="PS50162"/>
    </source>
</evidence>
<dbReference type="GO" id="GO:0033065">
    <property type="term" value="C:Rad51C-XRCC3 complex"/>
    <property type="evidence" value="ECO:0007669"/>
    <property type="project" value="TreeGrafter"/>
</dbReference>
<feature type="region of interest" description="Disordered" evidence="7">
    <location>
        <begin position="429"/>
        <end position="450"/>
    </location>
</feature>
<name>A0AAD5YFJ4_9APHY</name>
<dbReference type="GO" id="GO:0090656">
    <property type="term" value="P:t-circle formation"/>
    <property type="evidence" value="ECO:0007669"/>
    <property type="project" value="TreeGrafter"/>
</dbReference>
<keyword evidence="10" id="KW-1185">Reference proteome</keyword>
<dbReference type="GO" id="GO:0045003">
    <property type="term" value="P:double-strand break repair via synthesis-dependent strand annealing"/>
    <property type="evidence" value="ECO:0007669"/>
    <property type="project" value="TreeGrafter"/>
</dbReference>
<dbReference type="PROSITE" id="PS50162">
    <property type="entry name" value="RECA_2"/>
    <property type="match status" value="1"/>
</dbReference>
<keyword evidence="4" id="KW-0067">ATP-binding</keyword>
<dbReference type="PANTHER" id="PTHR46487:SF1">
    <property type="entry name" value="DNA REPAIR PROTEIN XRCC3"/>
    <property type="match status" value="1"/>
</dbReference>
<dbReference type="GO" id="GO:0000400">
    <property type="term" value="F:four-way junction DNA binding"/>
    <property type="evidence" value="ECO:0007669"/>
    <property type="project" value="TreeGrafter"/>
</dbReference>
<dbReference type="GO" id="GO:0140664">
    <property type="term" value="F:ATP-dependent DNA damage sensor activity"/>
    <property type="evidence" value="ECO:0007669"/>
    <property type="project" value="InterPro"/>
</dbReference>
<dbReference type="InterPro" id="IPR047348">
    <property type="entry name" value="XRCC3-like_C"/>
</dbReference>
<evidence type="ECO:0000256" key="6">
    <source>
        <dbReference type="ARBA" id="ARBA00023242"/>
    </source>
</evidence>
<dbReference type="GO" id="GO:0005524">
    <property type="term" value="F:ATP binding"/>
    <property type="evidence" value="ECO:0007669"/>
    <property type="project" value="UniProtKB-KW"/>
</dbReference>
<dbReference type="CDD" id="cd19491">
    <property type="entry name" value="XRCC3"/>
    <property type="match status" value="1"/>
</dbReference>
<dbReference type="InterPro" id="IPR020588">
    <property type="entry name" value="RecA_ATP-bd"/>
</dbReference>
<dbReference type="GO" id="GO:0071140">
    <property type="term" value="P:resolution of mitotic recombination intermediates"/>
    <property type="evidence" value="ECO:0007669"/>
    <property type="project" value="TreeGrafter"/>
</dbReference>
<evidence type="ECO:0000313" key="10">
    <source>
        <dbReference type="Proteomes" id="UP001212997"/>
    </source>
</evidence>
<dbReference type="EMBL" id="JANAWD010000264">
    <property type="protein sequence ID" value="KAJ3482635.1"/>
    <property type="molecule type" value="Genomic_DNA"/>
</dbReference>
<dbReference type="Gene3D" id="3.40.50.300">
    <property type="entry name" value="P-loop containing nucleotide triphosphate hydrolases"/>
    <property type="match status" value="1"/>
</dbReference>
<feature type="region of interest" description="Disordered" evidence="7">
    <location>
        <begin position="327"/>
        <end position="358"/>
    </location>
</feature>
<keyword evidence="6" id="KW-0539">Nucleus</keyword>
<keyword evidence="5" id="KW-0234">DNA repair</keyword>
<dbReference type="InterPro" id="IPR027417">
    <property type="entry name" value="P-loop_NTPase"/>
</dbReference>
<dbReference type="Pfam" id="PF08423">
    <property type="entry name" value="Rad51"/>
    <property type="match status" value="1"/>
</dbReference>
<dbReference type="GO" id="GO:0061982">
    <property type="term" value="P:meiosis I cell cycle process"/>
    <property type="evidence" value="ECO:0007669"/>
    <property type="project" value="UniProtKB-ARBA"/>
</dbReference>
<dbReference type="PANTHER" id="PTHR46487">
    <property type="entry name" value="DNA REPAIR PROTEIN XRCC3"/>
    <property type="match status" value="1"/>
</dbReference>
<feature type="domain" description="RecA family profile 1" evidence="8">
    <location>
        <begin position="75"/>
        <end position="258"/>
    </location>
</feature>
<keyword evidence="3" id="KW-0227">DNA damage</keyword>
<comment type="subcellular location">
    <subcellularLocation>
        <location evidence="1">Nucleus</location>
    </subcellularLocation>
</comment>
<accession>A0AAD5YFJ4</accession>
<dbReference type="InterPro" id="IPR013632">
    <property type="entry name" value="Rad51_C"/>
</dbReference>
<protein>
    <recommendedName>
        <fullName evidence="8">RecA family profile 1 domain-containing protein</fullName>
    </recommendedName>
</protein>
<dbReference type="GO" id="GO:0005657">
    <property type="term" value="C:replication fork"/>
    <property type="evidence" value="ECO:0007669"/>
    <property type="project" value="TreeGrafter"/>
</dbReference>
<reference evidence="9" key="1">
    <citation type="submission" date="2022-07" db="EMBL/GenBank/DDBJ databases">
        <title>Genome Sequence of Physisporinus lineatus.</title>
        <authorList>
            <person name="Buettner E."/>
        </authorList>
    </citation>
    <scope>NUCLEOTIDE SEQUENCE</scope>
    <source>
        <strain evidence="9">VT162</strain>
    </source>
</reference>